<feature type="region of interest" description="Disordered" evidence="1">
    <location>
        <begin position="1"/>
        <end position="23"/>
    </location>
</feature>
<sequence length="279" mass="31225">MEDSLMTQNTTTKERTTDNQLTEDQQKFANALTNAFNSREPLTEADWSDYAPDEATAYKVQEAFTRLKKGEVGGYKVSLTSKQTQDMFDSTEPLYGAEMRDRFLKAPADVKLNNLMDPLVEVEMCFRAKEDLSPDDTLEDLMNKTTVAPALEVPDSRFKDWFPSLSKYMVMSDGAVSGLVVYGEEFDTNKFGTVEALENVTATLYHDNENLKSGKSSEVLGNPLKSLQWLVKKLDEQGKTLLKDQRVSSGTFVLPPSLTKGEWHATFDNGLGTVNLNVK</sequence>
<proteinExistence type="predicted"/>
<dbReference type="GO" id="GO:0005737">
    <property type="term" value="C:cytoplasm"/>
    <property type="evidence" value="ECO:0007669"/>
    <property type="project" value="TreeGrafter"/>
</dbReference>
<comment type="caution">
    <text evidence="2">The sequence shown here is derived from an EMBL/GenBank/DDBJ whole genome shotgun (WGS) entry which is preliminary data.</text>
</comment>
<dbReference type="AlphaFoldDB" id="A0A5P0ZH72"/>
<dbReference type="SUPFAM" id="SSF56529">
    <property type="entry name" value="FAH"/>
    <property type="match status" value="1"/>
</dbReference>
<evidence type="ECO:0000256" key="1">
    <source>
        <dbReference type="SAM" id="MobiDB-lite"/>
    </source>
</evidence>
<dbReference type="Proteomes" id="UP000380386">
    <property type="component" value="Unassembled WGS sequence"/>
</dbReference>
<reference evidence="2 3" key="1">
    <citation type="journal article" date="2019" name="Syst. Appl. Microbiol.">
        <title>Polyphasic characterization of two novel Lactobacillus spp. isolated from blown salami packages: Description of Lactobacillus halodurans sp. nov. and Lactobacillus salsicarnum sp. nov.</title>
        <authorList>
            <person name="Schuster J.A."/>
            <person name="Klingl A."/>
            <person name="Vogel R.F."/>
            <person name="Ehrmann M.A."/>
        </authorList>
    </citation>
    <scope>NUCLEOTIDE SEQUENCE [LARGE SCALE GENOMIC DNA]</scope>
    <source>
        <strain evidence="2 3">TMW 1.2118</strain>
    </source>
</reference>
<feature type="compositionally biased region" description="Polar residues" evidence="1">
    <location>
        <begin position="1"/>
        <end position="11"/>
    </location>
</feature>
<dbReference type="Gene3D" id="3.90.850.10">
    <property type="entry name" value="Fumarylacetoacetase-like, C-terminal domain"/>
    <property type="match status" value="1"/>
</dbReference>
<evidence type="ECO:0000313" key="3">
    <source>
        <dbReference type="Proteomes" id="UP000380386"/>
    </source>
</evidence>
<gene>
    <name evidence="2" type="ORF">FHL02_04785</name>
</gene>
<dbReference type="PANTHER" id="PTHR30143">
    <property type="entry name" value="ACID HYDRATASE"/>
    <property type="match status" value="1"/>
</dbReference>
<accession>A0A5P0ZH72</accession>
<dbReference type="InterPro" id="IPR050772">
    <property type="entry name" value="Hydratase-Decarb/MhpD_sf"/>
</dbReference>
<dbReference type="OrthoDB" id="9792137at2"/>
<name>A0A5P0ZH72_9LACO</name>
<evidence type="ECO:0000313" key="2">
    <source>
        <dbReference type="EMBL" id="MQS52335.1"/>
    </source>
</evidence>
<dbReference type="PANTHER" id="PTHR30143:SF0">
    <property type="entry name" value="2-KETO-4-PENTENOATE HYDRATASE"/>
    <property type="match status" value="1"/>
</dbReference>
<organism evidence="2 3">
    <name type="scientific">Companilactobacillus mishanensis</name>
    <dbReference type="NCBI Taxonomy" id="2486008"/>
    <lineage>
        <taxon>Bacteria</taxon>
        <taxon>Bacillati</taxon>
        <taxon>Bacillota</taxon>
        <taxon>Bacilli</taxon>
        <taxon>Lactobacillales</taxon>
        <taxon>Lactobacillaceae</taxon>
        <taxon>Companilactobacillus</taxon>
    </lineage>
</organism>
<dbReference type="GO" id="GO:0008684">
    <property type="term" value="F:2-oxopent-4-enoate hydratase activity"/>
    <property type="evidence" value="ECO:0007669"/>
    <property type="project" value="TreeGrafter"/>
</dbReference>
<dbReference type="InterPro" id="IPR036663">
    <property type="entry name" value="Fumarylacetoacetase_C_sf"/>
</dbReference>
<protein>
    <submittedName>
        <fullName evidence="2">2-keto-4-pentenoate hydratase</fullName>
    </submittedName>
</protein>
<dbReference type="EMBL" id="VDFM01000004">
    <property type="protein sequence ID" value="MQS52335.1"/>
    <property type="molecule type" value="Genomic_DNA"/>
</dbReference>